<keyword evidence="2" id="KW-0732">Signal</keyword>
<organism evidence="3 5">
    <name type="scientific">Rotaria sordida</name>
    <dbReference type="NCBI Taxonomy" id="392033"/>
    <lineage>
        <taxon>Eukaryota</taxon>
        <taxon>Metazoa</taxon>
        <taxon>Spiralia</taxon>
        <taxon>Gnathifera</taxon>
        <taxon>Rotifera</taxon>
        <taxon>Eurotatoria</taxon>
        <taxon>Bdelloidea</taxon>
        <taxon>Philodinida</taxon>
        <taxon>Philodinidae</taxon>
        <taxon>Rotaria</taxon>
    </lineage>
</organism>
<evidence type="ECO:0000313" key="6">
    <source>
        <dbReference type="Proteomes" id="UP000663870"/>
    </source>
</evidence>
<proteinExistence type="predicted"/>
<dbReference type="Proteomes" id="UP000663870">
    <property type="component" value="Unassembled WGS sequence"/>
</dbReference>
<reference evidence="3" key="1">
    <citation type="submission" date="2021-02" db="EMBL/GenBank/DDBJ databases">
        <authorList>
            <person name="Nowell W R."/>
        </authorList>
    </citation>
    <scope>NUCLEOTIDE SEQUENCE</scope>
</reference>
<name>A0A813U8Z8_9BILA</name>
<dbReference type="InterPro" id="IPR036179">
    <property type="entry name" value="Ig-like_dom_sf"/>
</dbReference>
<feature type="signal peptide" evidence="2">
    <location>
        <begin position="1"/>
        <end position="17"/>
    </location>
</feature>
<keyword evidence="6" id="KW-1185">Reference proteome</keyword>
<dbReference type="InterPro" id="IPR013783">
    <property type="entry name" value="Ig-like_fold"/>
</dbReference>
<feature type="chain" id="PRO_5036409395" description="Ig-like domain-containing protein" evidence="2">
    <location>
        <begin position="18"/>
        <end position="370"/>
    </location>
</feature>
<evidence type="ECO:0000313" key="4">
    <source>
        <dbReference type="EMBL" id="CAF1305737.1"/>
    </source>
</evidence>
<keyword evidence="1" id="KW-0472">Membrane</keyword>
<keyword evidence="1" id="KW-0812">Transmembrane</keyword>
<accession>A0A813U8Z8</accession>
<evidence type="ECO:0000313" key="3">
    <source>
        <dbReference type="EMBL" id="CAF0820133.1"/>
    </source>
</evidence>
<evidence type="ECO:0000256" key="1">
    <source>
        <dbReference type="SAM" id="Phobius"/>
    </source>
</evidence>
<dbReference type="Proteomes" id="UP000663854">
    <property type="component" value="Unassembled WGS sequence"/>
</dbReference>
<sequence length="370" mass="43088">MFNIFLINLLSIHFSIANDPIIIASPYPFNTSETSYIECFSNDQGIILSLTIIATMIDIDKNISSLKYSKDNIKNNESIILTISTPFNYSKLHSKIECHSKYHYGVQKISQLDVFSVAEITQKEFLTINTYTKQMVTINCLTYGTNVIIHWDFTKDISKNLFNSLPIDIHFYHKFILNDTLIIDHVSYSNHHGYYRCYAINKLFNITYEDKSIIYLNVQKSTIWIPIIIVCVVIIIFILIFILCTKYFQKKRKNQQLKKKEIIDQIISNQESIEFSTYYNHQRSSEQIINDVEKLKLQQDNLCNFSHLENSFKSSISFLSTKKEQEQIAFLNSLSISTKTSPQFILGNPFLDSNIQPLNSVIKSYIDKFE</sequence>
<dbReference type="EMBL" id="CAJNOL010001177">
    <property type="protein sequence ID" value="CAF1305737.1"/>
    <property type="molecule type" value="Genomic_DNA"/>
</dbReference>
<dbReference type="CDD" id="cd00096">
    <property type="entry name" value="Ig"/>
    <property type="match status" value="1"/>
</dbReference>
<dbReference type="EMBL" id="CAJNOH010000057">
    <property type="protein sequence ID" value="CAF0820133.1"/>
    <property type="molecule type" value="Genomic_DNA"/>
</dbReference>
<feature type="transmembrane region" description="Helical" evidence="1">
    <location>
        <begin position="223"/>
        <end position="248"/>
    </location>
</feature>
<comment type="caution">
    <text evidence="3">The sequence shown here is derived from an EMBL/GenBank/DDBJ whole genome shotgun (WGS) entry which is preliminary data.</text>
</comment>
<keyword evidence="1" id="KW-1133">Transmembrane helix</keyword>
<evidence type="ECO:0000256" key="2">
    <source>
        <dbReference type="SAM" id="SignalP"/>
    </source>
</evidence>
<evidence type="ECO:0000313" key="5">
    <source>
        <dbReference type="Proteomes" id="UP000663854"/>
    </source>
</evidence>
<dbReference type="AlphaFoldDB" id="A0A813U8Z8"/>
<evidence type="ECO:0008006" key="7">
    <source>
        <dbReference type="Google" id="ProtNLM"/>
    </source>
</evidence>
<dbReference type="Gene3D" id="2.60.40.10">
    <property type="entry name" value="Immunoglobulins"/>
    <property type="match status" value="1"/>
</dbReference>
<protein>
    <recommendedName>
        <fullName evidence="7">Ig-like domain-containing protein</fullName>
    </recommendedName>
</protein>
<gene>
    <name evidence="4" type="ORF">JXQ802_LOCUS29742</name>
    <name evidence="3" type="ORF">PYM288_LOCUS5541</name>
</gene>
<dbReference type="SUPFAM" id="SSF48726">
    <property type="entry name" value="Immunoglobulin"/>
    <property type="match status" value="1"/>
</dbReference>